<sequence>MDITCGLMISQDRNLIRLFGAMPRIRTPPSTVTCIALTDWTNMAEMNYNYIYIYNYNDNDNV</sequence>
<comment type="caution">
    <text evidence="1">The sequence shown here is derived from an EMBL/GenBank/DDBJ whole genome shotgun (WGS) entry which is preliminary data.</text>
</comment>
<name>A0A1Y2E5R2_9FUNG</name>
<evidence type="ECO:0000313" key="1">
    <source>
        <dbReference type="EMBL" id="ORY66891.1"/>
    </source>
</evidence>
<accession>A0A1Y2E5R2</accession>
<dbReference type="AlphaFoldDB" id="A0A1Y2E5R2"/>
<gene>
    <name evidence="1" type="ORF">LY90DRAFT_219508</name>
</gene>
<proteinExistence type="predicted"/>
<organism evidence="1 2">
    <name type="scientific">Neocallimastix californiae</name>
    <dbReference type="NCBI Taxonomy" id="1754190"/>
    <lineage>
        <taxon>Eukaryota</taxon>
        <taxon>Fungi</taxon>
        <taxon>Fungi incertae sedis</taxon>
        <taxon>Chytridiomycota</taxon>
        <taxon>Chytridiomycota incertae sedis</taxon>
        <taxon>Neocallimastigomycetes</taxon>
        <taxon>Neocallimastigales</taxon>
        <taxon>Neocallimastigaceae</taxon>
        <taxon>Neocallimastix</taxon>
    </lineage>
</organism>
<evidence type="ECO:0000313" key="2">
    <source>
        <dbReference type="Proteomes" id="UP000193920"/>
    </source>
</evidence>
<dbReference type="EMBL" id="MCOG01000049">
    <property type="protein sequence ID" value="ORY66891.1"/>
    <property type="molecule type" value="Genomic_DNA"/>
</dbReference>
<keyword evidence="2" id="KW-1185">Reference proteome</keyword>
<protein>
    <submittedName>
        <fullName evidence="1">Uncharacterized protein</fullName>
    </submittedName>
</protein>
<reference evidence="1 2" key="1">
    <citation type="submission" date="2016-08" db="EMBL/GenBank/DDBJ databases">
        <title>A Parts List for Fungal Cellulosomes Revealed by Comparative Genomics.</title>
        <authorList>
            <consortium name="DOE Joint Genome Institute"/>
            <person name="Haitjema C.H."/>
            <person name="Gilmore S.P."/>
            <person name="Henske J.K."/>
            <person name="Solomon K.V."/>
            <person name="De Groot R."/>
            <person name="Kuo A."/>
            <person name="Mondo S.J."/>
            <person name="Salamov A.A."/>
            <person name="Labutti K."/>
            <person name="Zhao Z."/>
            <person name="Chiniquy J."/>
            <person name="Barry K."/>
            <person name="Brewer H.M."/>
            <person name="Purvine S.O."/>
            <person name="Wright A.T."/>
            <person name="Boxma B."/>
            <person name="Van Alen T."/>
            <person name="Hackstein J.H."/>
            <person name="Baker S.E."/>
            <person name="Grigoriev I.V."/>
            <person name="O'Malley M.A."/>
        </authorList>
    </citation>
    <scope>NUCLEOTIDE SEQUENCE [LARGE SCALE GENOMIC DNA]</scope>
    <source>
        <strain evidence="1 2">G1</strain>
    </source>
</reference>
<dbReference type="Proteomes" id="UP000193920">
    <property type="component" value="Unassembled WGS sequence"/>
</dbReference>